<organism evidence="1 2">
    <name type="scientific">Herpetosiphon geysericola</name>
    <dbReference type="NCBI Taxonomy" id="70996"/>
    <lineage>
        <taxon>Bacteria</taxon>
        <taxon>Bacillati</taxon>
        <taxon>Chloroflexota</taxon>
        <taxon>Chloroflexia</taxon>
        <taxon>Herpetosiphonales</taxon>
        <taxon>Herpetosiphonaceae</taxon>
        <taxon>Herpetosiphon</taxon>
    </lineage>
</organism>
<accession>A0A0P6XWR4</accession>
<evidence type="ECO:0000313" key="1">
    <source>
        <dbReference type="EMBL" id="KPL79964.1"/>
    </source>
</evidence>
<dbReference type="EMBL" id="LGKP01000042">
    <property type="protein sequence ID" value="KPL79964.1"/>
    <property type="molecule type" value="Genomic_DNA"/>
</dbReference>
<comment type="caution">
    <text evidence="1">The sequence shown here is derived from an EMBL/GenBank/DDBJ whole genome shotgun (WGS) entry which is preliminary data.</text>
</comment>
<gene>
    <name evidence="1" type="ORF">SE18_25585</name>
</gene>
<dbReference type="RefSeq" id="WP_054537311.1">
    <property type="nucleotide sequence ID" value="NZ_LGKP01000042.1"/>
</dbReference>
<name>A0A0P6XWR4_9CHLR</name>
<protein>
    <submittedName>
        <fullName evidence="1">Uncharacterized protein</fullName>
    </submittedName>
</protein>
<reference evidence="1 2" key="1">
    <citation type="submission" date="2015-07" db="EMBL/GenBank/DDBJ databases">
        <title>Whole genome sequence of Herpetosiphon geysericola DSM 7119.</title>
        <authorList>
            <person name="Hemp J."/>
            <person name="Ward L.M."/>
            <person name="Pace L.A."/>
            <person name="Fischer W.W."/>
        </authorList>
    </citation>
    <scope>NUCLEOTIDE SEQUENCE [LARGE SCALE GENOMIC DNA]</scope>
    <source>
        <strain evidence="1 2">DSM 7119</strain>
    </source>
</reference>
<dbReference type="Proteomes" id="UP000050277">
    <property type="component" value="Unassembled WGS sequence"/>
</dbReference>
<sequence length="73" mass="7669">MSLTNLFAQTSVAPTATIQAFLPAAPSALIADAPTIPPATLLPAASSPDRQAAYQIIDRLMNFCGIEETRDLP</sequence>
<dbReference type="AlphaFoldDB" id="A0A0P6XWR4"/>
<evidence type="ECO:0000313" key="2">
    <source>
        <dbReference type="Proteomes" id="UP000050277"/>
    </source>
</evidence>
<keyword evidence="2" id="KW-1185">Reference proteome</keyword>
<dbReference type="STRING" id="70996.SE18_25585"/>
<proteinExistence type="predicted"/>